<dbReference type="AlphaFoldDB" id="A0A7R9V5H1"/>
<organism evidence="2">
    <name type="scientific">Chlamydomonas euryale</name>
    <dbReference type="NCBI Taxonomy" id="1486919"/>
    <lineage>
        <taxon>Eukaryota</taxon>
        <taxon>Viridiplantae</taxon>
        <taxon>Chlorophyta</taxon>
        <taxon>core chlorophytes</taxon>
        <taxon>Chlorophyceae</taxon>
        <taxon>CS clade</taxon>
        <taxon>Chlamydomonadales</taxon>
        <taxon>Chlamydomonadaceae</taxon>
        <taxon>Chlamydomonas</taxon>
    </lineage>
</organism>
<protein>
    <submittedName>
        <fullName evidence="2">Uncharacterized protein</fullName>
    </submittedName>
</protein>
<name>A0A7R9V5H1_9CHLO</name>
<feature type="compositionally biased region" description="Basic residues" evidence="1">
    <location>
        <begin position="157"/>
        <end position="169"/>
    </location>
</feature>
<reference evidence="2" key="1">
    <citation type="submission" date="2021-01" db="EMBL/GenBank/DDBJ databases">
        <authorList>
            <person name="Corre E."/>
            <person name="Pelletier E."/>
            <person name="Niang G."/>
            <person name="Scheremetjew M."/>
            <person name="Finn R."/>
            <person name="Kale V."/>
            <person name="Holt S."/>
            <person name="Cochrane G."/>
            <person name="Meng A."/>
            <person name="Brown T."/>
            <person name="Cohen L."/>
        </authorList>
    </citation>
    <scope>NUCLEOTIDE SEQUENCE</scope>
    <source>
        <strain evidence="2">CCMP219</strain>
    </source>
</reference>
<evidence type="ECO:0000313" key="2">
    <source>
        <dbReference type="EMBL" id="CAD8285561.1"/>
    </source>
</evidence>
<dbReference type="EMBL" id="HBEC01012166">
    <property type="protein sequence ID" value="CAD8285561.1"/>
    <property type="molecule type" value="Transcribed_RNA"/>
</dbReference>
<feature type="region of interest" description="Disordered" evidence="1">
    <location>
        <begin position="1"/>
        <end position="46"/>
    </location>
</feature>
<feature type="region of interest" description="Disordered" evidence="1">
    <location>
        <begin position="157"/>
        <end position="254"/>
    </location>
</feature>
<proteinExistence type="predicted"/>
<sequence length="280" mass="29743">MCDATWAGGGAQRGGELDAESVPQTVQAPQDHGPDSNPKDADIKDSDCSSAAAVANEANTTLLATGEVLTQATLIEMYEERRGVPLHTWLRYRCPQHKPYKSASRMLPLEAEQHAIMYAIAGCSDVRNALSCLSQATRAALERDGIDKSLMRTWFKNRRLAPNKRKQRARAASAGPAAPPPPQALRGANPGDGADVPETASPLAGSKHGSPMVDRLSAKRQTVSDDRSAWQPGGRPHASPQAIDGNDSSGTIASQLRGPAASLDLGMLSVRVRFSRCCGL</sequence>
<feature type="compositionally biased region" description="Basic and acidic residues" evidence="1">
    <location>
        <begin position="32"/>
        <end position="46"/>
    </location>
</feature>
<accession>A0A7R9V5H1</accession>
<evidence type="ECO:0000256" key="1">
    <source>
        <dbReference type="SAM" id="MobiDB-lite"/>
    </source>
</evidence>
<gene>
    <name evidence="2" type="ORF">CEUR00632_LOCUS5599</name>
</gene>